<proteinExistence type="predicted"/>
<dbReference type="PANTHER" id="PTHR28586">
    <property type="entry name" value="PROTEIN PAXX"/>
    <property type="match status" value="1"/>
</dbReference>
<dbReference type="EMBL" id="JAIZAY010000006">
    <property type="protein sequence ID" value="KAJ8039667.1"/>
    <property type="molecule type" value="Genomic_DNA"/>
</dbReference>
<protein>
    <submittedName>
        <fullName evidence="2">Protein PAXX</fullName>
    </submittedName>
</protein>
<name>A0A9Q1C785_HOLLE</name>
<comment type="caution">
    <text evidence="2">The sequence shown here is derived from an EMBL/GenBank/DDBJ whole genome shotgun (WGS) entry which is preliminary data.</text>
</comment>
<dbReference type="GO" id="GO:0005634">
    <property type="term" value="C:nucleus"/>
    <property type="evidence" value="ECO:0007669"/>
    <property type="project" value="TreeGrafter"/>
</dbReference>
<dbReference type="Pfam" id="PF15384">
    <property type="entry name" value="PAXX"/>
    <property type="match status" value="1"/>
</dbReference>
<gene>
    <name evidence="2" type="ORF">HOLleu_13743</name>
</gene>
<keyword evidence="3" id="KW-1185">Reference proteome</keyword>
<dbReference type="PANTHER" id="PTHR28586:SF1">
    <property type="entry name" value="PROTEIN PAXX"/>
    <property type="match status" value="1"/>
</dbReference>
<dbReference type="GO" id="GO:0006303">
    <property type="term" value="P:double-strand break repair via nonhomologous end joining"/>
    <property type="evidence" value="ECO:0007669"/>
    <property type="project" value="InterPro"/>
</dbReference>
<evidence type="ECO:0000256" key="1">
    <source>
        <dbReference type="SAM" id="MobiDB-lite"/>
    </source>
</evidence>
<evidence type="ECO:0000313" key="3">
    <source>
        <dbReference type="Proteomes" id="UP001152320"/>
    </source>
</evidence>
<dbReference type="GO" id="GO:0070419">
    <property type="term" value="C:nonhomologous end joining complex"/>
    <property type="evidence" value="ECO:0007669"/>
    <property type="project" value="TreeGrafter"/>
</dbReference>
<feature type="region of interest" description="Disordered" evidence="1">
    <location>
        <begin position="147"/>
        <end position="198"/>
    </location>
</feature>
<dbReference type="InterPro" id="IPR027873">
    <property type="entry name" value="PAXX"/>
</dbReference>
<dbReference type="GO" id="GO:0035861">
    <property type="term" value="C:site of double-strand break"/>
    <property type="evidence" value="ECO:0007669"/>
    <property type="project" value="TreeGrafter"/>
</dbReference>
<accession>A0A9Q1C785</accession>
<evidence type="ECO:0000313" key="2">
    <source>
        <dbReference type="EMBL" id="KAJ8039667.1"/>
    </source>
</evidence>
<dbReference type="CDD" id="cd22286">
    <property type="entry name" value="HD_PAXX_N"/>
    <property type="match status" value="1"/>
</dbReference>
<organism evidence="2 3">
    <name type="scientific">Holothuria leucospilota</name>
    <name type="common">Black long sea cucumber</name>
    <name type="synonym">Mertensiothuria leucospilota</name>
    <dbReference type="NCBI Taxonomy" id="206669"/>
    <lineage>
        <taxon>Eukaryota</taxon>
        <taxon>Metazoa</taxon>
        <taxon>Echinodermata</taxon>
        <taxon>Eleutherozoa</taxon>
        <taxon>Echinozoa</taxon>
        <taxon>Holothuroidea</taxon>
        <taxon>Aspidochirotacea</taxon>
        <taxon>Aspidochirotida</taxon>
        <taxon>Holothuriidae</taxon>
        <taxon>Holothuria</taxon>
    </lineage>
</organism>
<sequence>MKGIRREDLLNYLDEEMWRERYGDNAFGNLMLYIAASATDGIDVWRLELDQTGLESHRELADVAGYEAYFSKFRQAFQASNISLSNQGHRISLEIGSGSTALQYDLFEASASQRKADLKNVLFRLANTTKELQDRIQVVEEELKSAKKQRPDVAVAQPDFESTRKRPGGQVKMVKPQGRSIINPSSKKRKAAKGVEFD</sequence>
<dbReference type="GO" id="GO:0060090">
    <property type="term" value="F:molecular adaptor activity"/>
    <property type="evidence" value="ECO:0007669"/>
    <property type="project" value="TreeGrafter"/>
</dbReference>
<dbReference type="InterPro" id="IPR054134">
    <property type="entry name" value="PAXX_N"/>
</dbReference>
<dbReference type="AlphaFoldDB" id="A0A9Q1C785"/>
<dbReference type="Proteomes" id="UP001152320">
    <property type="component" value="Chromosome 6"/>
</dbReference>
<reference evidence="2" key="1">
    <citation type="submission" date="2021-10" db="EMBL/GenBank/DDBJ databases">
        <title>Tropical sea cucumber genome reveals ecological adaptation and Cuvierian tubules defense mechanism.</title>
        <authorList>
            <person name="Chen T."/>
        </authorList>
    </citation>
    <scope>NUCLEOTIDE SEQUENCE</scope>
    <source>
        <strain evidence="2">Nanhai2018</strain>
        <tissue evidence="2">Muscle</tissue>
    </source>
</reference>
<dbReference type="OrthoDB" id="5969703at2759"/>